<keyword evidence="3" id="KW-1185">Reference proteome</keyword>
<dbReference type="Pfam" id="PF19266">
    <property type="entry name" value="CIS_tube"/>
    <property type="match status" value="1"/>
</dbReference>
<evidence type="ECO:0000259" key="1">
    <source>
        <dbReference type="PROSITE" id="PS51782"/>
    </source>
</evidence>
<dbReference type="PROSITE" id="PS51782">
    <property type="entry name" value="LYSM"/>
    <property type="match status" value="1"/>
</dbReference>
<reference evidence="2 3" key="1">
    <citation type="submission" date="2018-03" db="EMBL/GenBank/DDBJ databases">
        <title>Adhaeribacter sp. HMF7605 Genome sequencing and assembly.</title>
        <authorList>
            <person name="Kang H."/>
            <person name="Kang J."/>
            <person name="Cha I."/>
            <person name="Kim H."/>
            <person name="Joh K."/>
        </authorList>
    </citation>
    <scope>NUCLEOTIDE SEQUENCE [LARGE SCALE GENOMIC DNA]</scope>
    <source>
        <strain evidence="2 3">HMF7605</strain>
    </source>
</reference>
<dbReference type="Proteomes" id="UP000240357">
    <property type="component" value="Unassembled WGS sequence"/>
</dbReference>
<dbReference type="EMBL" id="PYFT01000001">
    <property type="protein sequence ID" value="PSR52330.1"/>
    <property type="molecule type" value="Genomic_DNA"/>
</dbReference>
<sequence>MAETNLKIIAYGKPKDSDPSKEIGSFSVDFNPNTFAVSNKIEYKQPDAKGQTGGDPVFEKIPPLEFSLEFTIDGTGVAVGNLSQEKKNDFKSKKHDYVKTQISKLREVTGSGINGDIHRPNYLALLWGTFRLECVITALNITYNLFDADGTPLRAKVTCNFLERIGPGKGGRQSRLESPDLTKYQVVREGDILPLIARNNYEDSTYYLQLARVNKLKNFRNLPPGVTLVLPPMIEKDA</sequence>
<accession>A0A2T2Y9X2</accession>
<protein>
    <recommendedName>
        <fullName evidence="1">LysM domain-containing protein</fullName>
    </recommendedName>
</protein>
<evidence type="ECO:0000313" key="2">
    <source>
        <dbReference type="EMBL" id="PSR52330.1"/>
    </source>
</evidence>
<dbReference type="InterPro" id="IPR045361">
    <property type="entry name" value="CIS_tube_prot_N"/>
</dbReference>
<organism evidence="2 3">
    <name type="scientific">Adhaeribacter arboris</name>
    <dbReference type="NCBI Taxonomy" id="2072846"/>
    <lineage>
        <taxon>Bacteria</taxon>
        <taxon>Pseudomonadati</taxon>
        <taxon>Bacteroidota</taxon>
        <taxon>Cytophagia</taxon>
        <taxon>Cytophagales</taxon>
        <taxon>Hymenobacteraceae</taxon>
        <taxon>Adhaeribacter</taxon>
    </lineage>
</organism>
<proteinExistence type="predicted"/>
<feature type="domain" description="LysM" evidence="1">
    <location>
        <begin position="183"/>
        <end position="230"/>
    </location>
</feature>
<gene>
    <name evidence="2" type="ORF">AHMF7605_01730</name>
</gene>
<dbReference type="RefSeq" id="WP_106925846.1">
    <property type="nucleotide sequence ID" value="NZ_PYFT01000001.1"/>
</dbReference>
<dbReference type="AlphaFoldDB" id="A0A2T2Y9X2"/>
<name>A0A2T2Y9X2_9BACT</name>
<dbReference type="InterPro" id="IPR018392">
    <property type="entry name" value="LysM"/>
</dbReference>
<evidence type="ECO:0000313" key="3">
    <source>
        <dbReference type="Proteomes" id="UP000240357"/>
    </source>
</evidence>
<comment type="caution">
    <text evidence="2">The sequence shown here is derived from an EMBL/GenBank/DDBJ whole genome shotgun (WGS) entry which is preliminary data.</text>
</comment>
<dbReference type="OrthoDB" id="9815939at2"/>